<evidence type="ECO:0000313" key="3">
    <source>
        <dbReference type="EMBL" id="CAA9551646.1"/>
    </source>
</evidence>
<dbReference type="Pfam" id="PF21113">
    <property type="entry name" value="LarA_C"/>
    <property type="match status" value="1"/>
</dbReference>
<accession>A0A6J4UKN9</accession>
<sequence length="442" mass="45397">MSDGVAGTFAVPFGDGTIRFTLPAGLRGAVATGHPPAPLADASASADAAVATPLGAPRLRELARGKRRVCIAVTDATRACPDHVLVPPMLAELQAAGVPDDAITILVAVGTHRASTDKEKQDKLGAETAERYRVVDHDAADDAGLVRVTEGPGGIPFRLNRIVAEADLLLSTGLVEPHQYAGYSGGGKTIAIGCADEATIAYTHGPAMLDRPGTRLARLDGNPFQEAVRRVARAARLAFVGNAVLDENGRAVAISYGASEAVQDHLASVAGPFFTARIPAQVDIAVAGVGAPKDANLYQASRAASYLQFAPTPVVRRGGVVIVPAACPEGAGEGAGERRFFAAMSEAGDPAAIIERVRRDGIRPGEQRAYIMALVLADVSVVVAGIEDPEVARSVGFLPAGNIEESLVTAAAIVGTPASVLVVPHALQTLPIVENALPGEAV</sequence>
<dbReference type="AlphaFoldDB" id="A0A6J4UKN9"/>
<dbReference type="InterPro" id="IPR043166">
    <property type="entry name" value="LarA-like_C"/>
</dbReference>
<dbReference type="GO" id="GO:0050043">
    <property type="term" value="F:lactate racemase activity"/>
    <property type="evidence" value="ECO:0007669"/>
    <property type="project" value="InterPro"/>
</dbReference>
<dbReference type="EMBL" id="CADCWL010000035">
    <property type="protein sequence ID" value="CAA9551646.1"/>
    <property type="molecule type" value="Genomic_DNA"/>
</dbReference>
<name>A0A6J4UKN9_9BACT</name>
<organism evidence="3">
    <name type="scientific">uncultured Thermomicrobiales bacterium</name>
    <dbReference type="NCBI Taxonomy" id="1645740"/>
    <lineage>
        <taxon>Bacteria</taxon>
        <taxon>Pseudomonadati</taxon>
        <taxon>Thermomicrobiota</taxon>
        <taxon>Thermomicrobia</taxon>
        <taxon>Thermomicrobiales</taxon>
        <taxon>environmental samples</taxon>
    </lineage>
</organism>
<evidence type="ECO:0000259" key="2">
    <source>
        <dbReference type="Pfam" id="PF21113"/>
    </source>
</evidence>
<dbReference type="InterPro" id="IPR048520">
    <property type="entry name" value="LarA_C"/>
</dbReference>
<dbReference type="Gene3D" id="3.40.50.11440">
    <property type="match status" value="1"/>
</dbReference>
<dbReference type="PANTHER" id="PTHR33171">
    <property type="entry name" value="LAR_N DOMAIN-CONTAINING PROTEIN"/>
    <property type="match status" value="1"/>
</dbReference>
<proteinExistence type="predicted"/>
<protein>
    <submittedName>
        <fullName evidence="3">Transcriptional regulator</fullName>
    </submittedName>
</protein>
<reference evidence="3" key="1">
    <citation type="submission" date="2020-02" db="EMBL/GenBank/DDBJ databases">
        <authorList>
            <person name="Meier V. D."/>
        </authorList>
    </citation>
    <scope>NUCLEOTIDE SEQUENCE</scope>
    <source>
        <strain evidence="3">AVDCRST_MAG19</strain>
    </source>
</reference>
<dbReference type="NCBIfam" id="NF033504">
    <property type="entry name" value="Ni_dep_LarA"/>
    <property type="match status" value="1"/>
</dbReference>
<dbReference type="Gene3D" id="3.90.226.30">
    <property type="match status" value="1"/>
</dbReference>
<dbReference type="InterPro" id="IPR048068">
    <property type="entry name" value="LarA-like"/>
</dbReference>
<dbReference type="InterPro" id="IPR018657">
    <property type="entry name" value="LarA-like_N"/>
</dbReference>
<evidence type="ECO:0000259" key="1">
    <source>
        <dbReference type="Pfam" id="PF09861"/>
    </source>
</evidence>
<gene>
    <name evidence="3" type="ORF">AVDCRST_MAG19-882</name>
</gene>
<feature type="domain" description="Lactate racemase C-terminal" evidence="2">
    <location>
        <begin position="281"/>
        <end position="426"/>
    </location>
</feature>
<feature type="domain" description="LarA-like N-terminal" evidence="1">
    <location>
        <begin position="13"/>
        <end position="212"/>
    </location>
</feature>
<dbReference type="PANTHER" id="PTHR33171:SF17">
    <property type="entry name" value="LARA-LIKE N-TERMINAL DOMAIN-CONTAINING PROTEIN"/>
    <property type="match status" value="1"/>
</dbReference>
<dbReference type="Pfam" id="PF09861">
    <property type="entry name" value="Lar_N"/>
    <property type="match status" value="1"/>
</dbReference>
<dbReference type="InterPro" id="IPR047926">
    <property type="entry name" value="Ni_dep_LarA"/>
</dbReference>